<sequence length="284" mass="32985">YDFLVKILLVGSNKCGKSQFLNRLTKGIFIEQRQMTIGVDFATKIITQGGVKVKMQVWDTAVSERFVAITKAFYRGAKIIFLCVDLSGEIEEQTKLLTKQYQEVQENCTEETKTIVLGLKYDQQRISDQIQQYCIQLKLPYCFASSATGFNVERVARKALEIAKFFKPLFELPPRKFEPLQQKRIELGFFGSEYSTYLVQSCFYEINGEFFQQVDENLVKLCYSQQIYVFSEEIDEKLIQKAQIVLQLHPQRYKKRVQCKAPVFCIGFQAEIHGVLKRILKLLL</sequence>
<dbReference type="Pfam" id="PF00071">
    <property type="entry name" value="Ras"/>
    <property type="match status" value="1"/>
</dbReference>
<dbReference type="PRINTS" id="PR00449">
    <property type="entry name" value="RASTRNSFRMNG"/>
</dbReference>
<dbReference type="GO" id="GO:0005525">
    <property type="term" value="F:GTP binding"/>
    <property type="evidence" value="ECO:0007669"/>
    <property type="project" value="UniProtKB-KW"/>
</dbReference>
<dbReference type="InterPro" id="IPR005225">
    <property type="entry name" value="Small_GTP-bd"/>
</dbReference>
<evidence type="ECO:0000256" key="2">
    <source>
        <dbReference type="ARBA" id="ARBA00023134"/>
    </source>
</evidence>
<dbReference type="CDD" id="cd00154">
    <property type="entry name" value="Rab"/>
    <property type="match status" value="1"/>
</dbReference>
<dbReference type="PANTHER" id="PTHR47977">
    <property type="entry name" value="RAS-RELATED PROTEIN RAB"/>
    <property type="match status" value="1"/>
</dbReference>
<dbReference type="FunFam" id="3.40.50.300:FF:001447">
    <property type="entry name" value="Ras-related protein Rab-1B"/>
    <property type="match status" value="1"/>
</dbReference>
<dbReference type="AlphaFoldDB" id="A0A146K8D4"/>
<dbReference type="SMART" id="SM00175">
    <property type="entry name" value="RAB"/>
    <property type="match status" value="1"/>
</dbReference>
<keyword evidence="1" id="KW-0547">Nucleotide-binding</keyword>
<keyword evidence="2" id="KW-0342">GTP-binding</keyword>
<dbReference type="InterPro" id="IPR050227">
    <property type="entry name" value="Rab"/>
</dbReference>
<dbReference type="InterPro" id="IPR001806">
    <property type="entry name" value="Small_GTPase"/>
</dbReference>
<dbReference type="InterPro" id="IPR027417">
    <property type="entry name" value="P-loop_NTPase"/>
</dbReference>
<dbReference type="SUPFAM" id="SSF52540">
    <property type="entry name" value="P-loop containing nucleoside triphosphate hydrolases"/>
    <property type="match status" value="1"/>
</dbReference>
<protein>
    <submittedName>
        <fullName evidence="3">Rab-like protein</fullName>
    </submittedName>
</protein>
<dbReference type="Gene3D" id="3.40.50.300">
    <property type="entry name" value="P-loop containing nucleotide triphosphate hydrolases"/>
    <property type="match status" value="1"/>
</dbReference>
<dbReference type="SMART" id="SM00174">
    <property type="entry name" value="RHO"/>
    <property type="match status" value="1"/>
</dbReference>
<feature type="non-terminal residue" evidence="3">
    <location>
        <position position="1"/>
    </location>
</feature>
<proteinExistence type="predicted"/>
<dbReference type="PROSITE" id="PS51419">
    <property type="entry name" value="RAB"/>
    <property type="match status" value="1"/>
</dbReference>
<dbReference type="GO" id="GO:0003924">
    <property type="term" value="F:GTPase activity"/>
    <property type="evidence" value="ECO:0007669"/>
    <property type="project" value="InterPro"/>
</dbReference>
<dbReference type="EMBL" id="GDID01003516">
    <property type="protein sequence ID" value="JAP93090.1"/>
    <property type="molecule type" value="Transcribed_RNA"/>
</dbReference>
<evidence type="ECO:0000256" key="1">
    <source>
        <dbReference type="ARBA" id="ARBA00022741"/>
    </source>
</evidence>
<evidence type="ECO:0000313" key="3">
    <source>
        <dbReference type="EMBL" id="JAP93090.1"/>
    </source>
</evidence>
<dbReference type="NCBIfam" id="TIGR00231">
    <property type="entry name" value="small_GTP"/>
    <property type="match status" value="1"/>
</dbReference>
<organism evidence="3">
    <name type="scientific">Trepomonas sp. PC1</name>
    <dbReference type="NCBI Taxonomy" id="1076344"/>
    <lineage>
        <taxon>Eukaryota</taxon>
        <taxon>Metamonada</taxon>
        <taxon>Diplomonadida</taxon>
        <taxon>Hexamitidae</taxon>
        <taxon>Hexamitinae</taxon>
        <taxon>Trepomonas</taxon>
    </lineage>
</organism>
<gene>
    <name evidence="3" type="ORF">TPC1_14750</name>
</gene>
<dbReference type="SMART" id="SM00173">
    <property type="entry name" value="RAS"/>
    <property type="match status" value="1"/>
</dbReference>
<name>A0A146K8D4_9EUKA</name>
<reference evidence="3" key="1">
    <citation type="submission" date="2015-07" db="EMBL/GenBank/DDBJ databases">
        <title>Adaptation to a free-living lifestyle via gene acquisitions in the diplomonad Trepomonas sp. PC1.</title>
        <authorList>
            <person name="Xu F."/>
            <person name="Jerlstrom-Hultqvist J."/>
            <person name="Kolisko M."/>
            <person name="Simpson A.G.B."/>
            <person name="Roger A.J."/>
            <person name="Svard S.G."/>
            <person name="Andersson J.O."/>
        </authorList>
    </citation>
    <scope>NUCLEOTIDE SEQUENCE</scope>
    <source>
        <strain evidence="3">PC1</strain>
    </source>
</reference>
<accession>A0A146K8D4</accession>